<reference evidence="2" key="1">
    <citation type="submission" date="2021-07" db="EMBL/GenBank/DDBJ databases">
        <title>Elsinoe batatas strain:CRI-CJ2 Genome sequencing and assembly.</title>
        <authorList>
            <person name="Huang L."/>
        </authorList>
    </citation>
    <scope>NUCLEOTIDE SEQUENCE</scope>
    <source>
        <strain evidence="2">CRI-CJ2</strain>
    </source>
</reference>
<feature type="compositionally biased region" description="Polar residues" evidence="1">
    <location>
        <begin position="80"/>
        <end position="93"/>
    </location>
</feature>
<keyword evidence="3" id="KW-1185">Reference proteome</keyword>
<dbReference type="Proteomes" id="UP000809789">
    <property type="component" value="Unassembled WGS sequence"/>
</dbReference>
<sequence>MQQDHAERQRPSVCLNRILDAQAGVPKLLSEKDAKPITATDAPKAGAHRTPVVATDPVPDPPTWKAAKPSATDENAKPVDTTNAAGKTDTSTGWKKAQPSKATDGTQAQDASDAKTKAPVIGQQRSTPIVAPTNALLSAPPFIIKAFLWKPGTDAPTVEANASLTSQILTRNRLQAKLPIQSL</sequence>
<dbReference type="EMBL" id="JAESVG020000006">
    <property type="protein sequence ID" value="KAG8626835.1"/>
    <property type="molecule type" value="Genomic_DNA"/>
</dbReference>
<feature type="compositionally biased region" description="Polar residues" evidence="1">
    <location>
        <begin position="100"/>
        <end position="110"/>
    </location>
</feature>
<dbReference type="AlphaFoldDB" id="A0A8K0PCE9"/>
<proteinExistence type="predicted"/>
<gene>
    <name evidence="2" type="ORF">KVT40_005780</name>
</gene>
<feature type="region of interest" description="Disordered" evidence="1">
    <location>
        <begin position="26"/>
        <end position="121"/>
    </location>
</feature>
<evidence type="ECO:0000313" key="3">
    <source>
        <dbReference type="Proteomes" id="UP000809789"/>
    </source>
</evidence>
<organism evidence="2 3">
    <name type="scientific">Elsinoe batatas</name>
    <dbReference type="NCBI Taxonomy" id="2601811"/>
    <lineage>
        <taxon>Eukaryota</taxon>
        <taxon>Fungi</taxon>
        <taxon>Dikarya</taxon>
        <taxon>Ascomycota</taxon>
        <taxon>Pezizomycotina</taxon>
        <taxon>Dothideomycetes</taxon>
        <taxon>Dothideomycetidae</taxon>
        <taxon>Myriangiales</taxon>
        <taxon>Elsinoaceae</taxon>
        <taxon>Elsinoe</taxon>
    </lineage>
</organism>
<accession>A0A8K0PCE9</accession>
<evidence type="ECO:0000256" key="1">
    <source>
        <dbReference type="SAM" id="MobiDB-lite"/>
    </source>
</evidence>
<protein>
    <submittedName>
        <fullName evidence="2">Uncharacterized protein</fullName>
    </submittedName>
</protein>
<name>A0A8K0PCE9_9PEZI</name>
<evidence type="ECO:0000313" key="2">
    <source>
        <dbReference type="EMBL" id="KAG8626835.1"/>
    </source>
</evidence>
<comment type="caution">
    <text evidence="2">The sequence shown here is derived from an EMBL/GenBank/DDBJ whole genome shotgun (WGS) entry which is preliminary data.</text>
</comment>